<feature type="repeat" description="NHL" evidence="2">
    <location>
        <begin position="349"/>
        <end position="392"/>
    </location>
</feature>
<dbReference type="Gene3D" id="2.120.10.30">
    <property type="entry name" value="TolB, C-terminal domain"/>
    <property type="match status" value="5"/>
</dbReference>
<keyword evidence="3" id="KW-0732">Signal</keyword>
<dbReference type="PANTHER" id="PTHR24104">
    <property type="entry name" value="E3 UBIQUITIN-PROTEIN LIGASE NHLRC1-RELATED"/>
    <property type="match status" value="1"/>
</dbReference>
<feature type="domain" description="DUF7619" evidence="5">
    <location>
        <begin position="921"/>
        <end position="1057"/>
    </location>
</feature>
<dbReference type="InterPro" id="IPR001258">
    <property type="entry name" value="NHL_repeat"/>
</dbReference>
<feature type="signal peptide" evidence="3">
    <location>
        <begin position="1"/>
        <end position="23"/>
    </location>
</feature>
<feature type="repeat" description="NHL" evidence="2">
    <location>
        <begin position="396"/>
        <end position="439"/>
    </location>
</feature>
<dbReference type="InterPro" id="IPR055353">
    <property type="entry name" value="DUF7619"/>
</dbReference>
<name>A0ABT7CMI9_9BACT</name>
<dbReference type="SUPFAM" id="SSF63825">
    <property type="entry name" value="YWTD domain"/>
    <property type="match status" value="1"/>
</dbReference>
<dbReference type="InterPro" id="IPR011042">
    <property type="entry name" value="6-blade_b-propeller_TolB-like"/>
</dbReference>
<dbReference type="NCBIfam" id="TIGR04183">
    <property type="entry name" value="Por_Secre_tail"/>
    <property type="match status" value="1"/>
</dbReference>
<reference evidence="6 7" key="1">
    <citation type="submission" date="2023-05" db="EMBL/GenBank/DDBJ databases">
        <authorList>
            <person name="Zhang X."/>
        </authorList>
    </citation>
    <scope>NUCLEOTIDE SEQUENCE [LARGE SCALE GENOMIC DNA]</scope>
    <source>
        <strain evidence="6 7">DM2B3-1</strain>
    </source>
</reference>
<dbReference type="EMBL" id="JASJOT010000012">
    <property type="protein sequence ID" value="MDJ1494973.1"/>
    <property type="molecule type" value="Genomic_DNA"/>
</dbReference>
<proteinExistence type="predicted"/>
<sequence>MKKLLLIILLLSASFLFHSFTFAQTYNLQRGIGKINFSEPISVAVDTKGYKYVACSNGYVAKLDKDNKVQFLLNFTTHPDGIILLFLMLDSEENLWVGDRTRGRLQKFDSDGKLLLEFGSQGEKDGQFSLLGKFCFDSLGNILVVDMGKHCIQKFDKTGVFLSKFGSQGTANGKFYSPEGITIDREGNLWVTEYTNSRVQKFDKDGNFLLKFGSYGTKNGQFYQPAAIKEDADGNFWVADYNNYRLQKFDKNGKYLLKVTTYSISFGFHPLDLTIDHQGHIWTTDDTYGSIQAFNSTGQGETMFGSSKFFGDEIFAMAQSICVDIEGNTWVADMLNNRIQKFDATGKFLLSVGNMGVNNGEFEYPIDMAIDKLGNLLVTDRYNHRVQKFDKNGKFLSKFGSKGSGNGQFVEPQGIAIDMQGNIWIVDSGNYRVQKFDRDGNFLLTFGSKGSVGGDFHEPTSIVVDNQGIVWVMDLEFPSVKLFDEKGNYLYSFGGESEYGYGGFYKPSGMALDKQGYVWIADRHVIQRFAPGGRENSYISQIPLPNMRCSDLAFDQKGDLYFTSPFGAIVYTTNLPHTSIKGKVYLDKDQNCSFTNGDKPLQNAMVVANPGSYFAMTDIEGNYEILLDTGKYTVSQIIDTTSSSAIQPSCPATNVSSIITFTSKKDTTTHVDFANRGTLLPQLVSNVSLEPHRRCFISTIVISYSNTGYGDAENVKVSVKLPKYVVFKSADKPYTIDKDSNYVFTIDTLKSFHSGVIHITDSVVCIANITGLTLCAKAWITPANTYTLPPNSTWDNSDIVLTGKCIENGRVQMVIKNMGQSMADSAEFRILLDAQLAFRKNYKLAAGDSLVLKVPANGKTVRLEADQRPDHPRKSQTNLTIEGCVASSSDVVSKGFVDALPQDDIEPEVAIQCLPIVDSYDPNDKLVSPAGTTDEHYTPTTSELKYTIRFQNTGTDYAYTVVVIDTLSENLDIATLQMGAASHGYSLKVSGKGQPVLTWTFNNINLPDSTRDQKGSNGFIQFTIKPKANLPEKTQIENYADIFFDYNDPVRTNTTANVLYDVPKVIDAANQLSDSIIDKVMAAEPDALKGKLSLYPNPTQSQVWIQSVDLSVRIEQVKIYNLLGKAQNVSVSSADNQTVQINMQAKPKGMYLVHIQTNKGTSIQRVVVQ</sequence>
<organism evidence="6 7">
    <name type="scientific">Xanthocytophaga flava</name>
    <dbReference type="NCBI Taxonomy" id="3048013"/>
    <lineage>
        <taxon>Bacteria</taxon>
        <taxon>Pseudomonadati</taxon>
        <taxon>Bacteroidota</taxon>
        <taxon>Cytophagia</taxon>
        <taxon>Cytophagales</taxon>
        <taxon>Rhodocytophagaceae</taxon>
        <taxon>Xanthocytophaga</taxon>
    </lineage>
</organism>
<evidence type="ECO:0000256" key="2">
    <source>
        <dbReference type="PROSITE-ProRule" id="PRU00504"/>
    </source>
</evidence>
<dbReference type="InterPro" id="IPR008969">
    <property type="entry name" value="CarboxyPept-like_regulatory"/>
</dbReference>
<feature type="repeat" description="NHL" evidence="2">
    <location>
        <begin position="115"/>
        <end position="158"/>
    </location>
</feature>
<protein>
    <submittedName>
        <fullName evidence="6">6-bladed beta-propeller</fullName>
    </submittedName>
</protein>
<dbReference type="Proteomes" id="UP001228581">
    <property type="component" value="Unassembled WGS sequence"/>
</dbReference>
<dbReference type="PANTHER" id="PTHR24104:SF25">
    <property type="entry name" value="PROTEIN LIN-41"/>
    <property type="match status" value="1"/>
</dbReference>
<dbReference type="Pfam" id="PF24684">
    <property type="entry name" value="Vgb_lyase"/>
    <property type="match status" value="1"/>
</dbReference>
<keyword evidence="7" id="KW-1185">Reference proteome</keyword>
<feature type="repeat" description="NHL" evidence="2">
    <location>
        <begin position="162"/>
        <end position="205"/>
    </location>
</feature>
<dbReference type="Gene3D" id="2.60.40.740">
    <property type="match status" value="1"/>
</dbReference>
<dbReference type="RefSeq" id="WP_313998603.1">
    <property type="nucleotide sequence ID" value="NZ_JASJOT010000012.1"/>
</dbReference>
<dbReference type="SUPFAM" id="SSF63829">
    <property type="entry name" value="Calcium-dependent phosphotriesterase"/>
    <property type="match status" value="2"/>
</dbReference>
<evidence type="ECO:0000313" key="6">
    <source>
        <dbReference type="EMBL" id="MDJ1494973.1"/>
    </source>
</evidence>
<feature type="domain" description="Secretion system C-terminal sorting" evidence="4">
    <location>
        <begin position="1094"/>
        <end position="1168"/>
    </location>
</feature>
<evidence type="ECO:0000313" key="7">
    <source>
        <dbReference type="Proteomes" id="UP001228581"/>
    </source>
</evidence>
<dbReference type="InterPro" id="IPR026444">
    <property type="entry name" value="Secre_tail"/>
</dbReference>
<comment type="caution">
    <text evidence="6">The sequence shown here is derived from an EMBL/GenBank/DDBJ whole genome shotgun (WGS) entry which is preliminary data.</text>
</comment>
<evidence type="ECO:0000259" key="4">
    <source>
        <dbReference type="Pfam" id="PF18962"/>
    </source>
</evidence>
<feature type="chain" id="PRO_5045958669" evidence="3">
    <location>
        <begin position="24"/>
        <end position="1169"/>
    </location>
</feature>
<evidence type="ECO:0000259" key="5">
    <source>
        <dbReference type="Pfam" id="PF24595"/>
    </source>
</evidence>
<dbReference type="SUPFAM" id="SSF49464">
    <property type="entry name" value="Carboxypeptidase regulatory domain-like"/>
    <property type="match status" value="1"/>
</dbReference>
<dbReference type="InterPro" id="IPR050952">
    <property type="entry name" value="TRIM-NHL_E3_ligases"/>
</dbReference>
<feature type="repeat" description="NHL" evidence="2">
    <location>
        <begin position="209"/>
        <end position="252"/>
    </location>
</feature>
<gene>
    <name evidence="6" type="ORF">QNI19_18690</name>
</gene>
<dbReference type="Pfam" id="PF18962">
    <property type="entry name" value="Por_Secre_tail"/>
    <property type="match status" value="1"/>
</dbReference>
<evidence type="ECO:0000256" key="3">
    <source>
        <dbReference type="SAM" id="SignalP"/>
    </source>
</evidence>
<keyword evidence="1" id="KW-0677">Repeat</keyword>
<dbReference type="Pfam" id="PF24595">
    <property type="entry name" value="DUF7619"/>
    <property type="match status" value="1"/>
</dbReference>
<dbReference type="PROSITE" id="PS51125">
    <property type="entry name" value="NHL"/>
    <property type="match status" value="5"/>
</dbReference>
<accession>A0ABT7CMI9</accession>
<evidence type="ECO:0000256" key="1">
    <source>
        <dbReference type="ARBA" id="ARBA00022737"/>
    </source>
</evidence>